<dbReference type="InterPro" id="IPR052337">
    <property type="entry name" value="SAT4-like"/>
</dbReference>
<evidence type="ECO:0000256" key="5">
    <source>
        <dbReference type="ARBA" id="ARBA00038359"/>
    </source>
</evidence>
<feature type="transmembrane region" description="Helical" evidence="6">
    <location>
        <begin position="219"/>
        <end position="239"/>
    </location>
</feature>
<reference evidence="8 9" key="1">
    <citation type="submission" date="2015-06" db="EMBL/GenBank/DDBJ databases">
        <title>Draft genome of the ant-associated black yeast Phialophora attae CBS 131958.</title>
        <authorList>
            <person name="Moreno L.F."/>
            <person name="Stielow B.J."/>
            <person name="de Hoog S."/>
            <person name="Vicente V.A."/>
            <person name="Weiss V.A."/>
            <person name="de Vries M."/>
            <person name="Cruz L.M."/>
            <person name="Souza E.M."/>
        </authorList>
    </citation>
    <scope>NUCLEOTIDE SEQUENCE [LARGE SCALE GENOMIC DNA]</scope>
    <source>
        <strain evidence="8 9">CBS 131958</strain>
    </source>
</reference>
<feature type="transmembrane region" description="Helical" evidence="6">
    <location>
        <begin position="259"/>
        <end position="281"/>
    </location>
</feature>
<evidence type="ECO:0000256" key="3">
    <source>
        <dbReference type="ARBA" id="ARBA00022989"/>
    </source>
</evidence>
<feature type="transmembrane region" description="Helical" evidence="6">
    <location>
        <begin position="26"/>
        <end position="46"/>
    </location>
</feature>
<sequence>MAALQTKSELTDHSGTNFAAGFNTPAAGLADLSVIGPLVAFALVSNRVYWRLKTLGKVWYDDGCIIISLAFLIAQSAAMLASNNNGYGVPSSQLSQPDIEHALYYFSQVQVYYKLTINLTKASIVLLYYRIFTTRAFRACCIAILTIIFIFATSLTSTTIFQCTPIKKIYIQSTPGQCLDHLVLWRVNALYNILSDIVIICMPFPVLRSLNLPTGQFVGLALILCCGIFVILTAILRFTTLGTSGRTDDPVSGTLPSTVWTEAEACVAIICACLPMMRVLLQRWLPFLRNYASGSSRSDNAVVSQPRYDQASELRPYEHLESDDGSRRLHAPCPIVPRNPSQRYSAQGLPVTIVAGFKADA</sequence>
<feature type="transmembrane region" description="Helical" evidence="6">
    <location>
        <begin position="111"/>
        <end position="129"/>
    </location>
</feature>
<dbReference type="OrthoDB" id="10017208at2759"/>
<dbReference type="InterPro" id="IPR049326">
    <property type="entry name" value="Rhodopsin_dom_fungi"/>
</dbReference>
<dbReference type="Pfam" id="PF20684">
    <property type="entry name" value="Fung_rhodopsin"/>
    <property type="match status" value="1"/>
</dbReference>
<accession>A0A0N1H349</accession>
<feature type="transmembrane region" description="Helical" evidence="6">
    <location>
        <begin position="58"/>
        <end position="81"/>
    </location>
</feature>
<proteinExistence type="inferred from homology"/>
<dbReference type="AlphaFoldDB" id="A0A0N1H349"/>
<dbReference type="PANTHER" id="PTHR33048:SF55">
    <property type="entry name" value="INTEGRAL MEMBRANE PROTEIN"/>
    <property type="match status" value="1"/>
</dbReference>
<feature type="domain" description="Rhodopsin" evidence="7">
    <location>
        <begin position="47"/>
        <end position="283"/>
    </location>
</feature>
<dbReference type="RefSeq" id="XP_017995110.1">
    <property type="nucleotide sequence ID" value="XM_018141214.1"/>
</dbReference>
<keyword evidence="2 6" id="KW-0812">Transmembrane</keyword>
<name>A0A0N1H349_9EURO</name>
<dbReference type="GO" id="GO:0016020">
    <property type="term" value="C:membrane"/>
    <property type="evidence" value="ECO:0007669"/>
    <property type="project" value="UniProtKB-SubCell"/>
</dbReference>
<keyword evidence="3 6" id="KW-1133">Transmembrane helix</keyword>
<evidence type="ECO:0000313" key="8">
    <source>
        <dbReference type="EMBL" id="KPI35147.1"/>
    </source>
</evidence>
<feature type="transmembrane region" description="Helical" evidence="6">
    <location>
        <begin position="189"/>
        <end position="207"/>
    </location>
</feature>
<evidence type="ECO:0000256" key="2">
    <source>
        <dbReference type="ARBA" id="ARBA00022692"/>
    </source>
</evidence>
<dbReference type="Proteomes" id="UP000038010">
    <property type="component" value="Unassembled WGS sequence"/>
</dbReference>
<gene>
    <name evidence="8" type="ORF">AB675_1333</name>
</gene>
<evidence type="ECO:0000256" key="4">
    <source>
        <dbReference type="ARBA" id="ARBA00023136"/>
    </source>
</evidence>
<dbReference type="GeneID" id="28733094"/>
<dbReference type="PANTHER" id="PTHR33048">
    <property type="entry name" value="PTH11-LIKE INTEGRAL MEMBRANE PROTEIN (AFU_ORTHOLOGUE AFUA_5G11245)"/>
    <property type="match status" value="1"/>
</dbReference>
<comment type="similarity">
    <text evidence="5">Belongs to the SAT4 family.</text>
</comment>
<evidence type="ECO:0000256" key="1">
    <source>
        <dbReference type="ARBA" id="ARBA00004141"/>
    </source>
</evidence>
<dbReference type="EMBL" id="LFJN01000044">
    <property type="protein sequence ID" value="KPI35147.1"/>
    <property type="molecule type" value="Genomic_DNA"/>
</dbReference>
<comment type="subcellular location">
    <subcellularLocation>
        <location evidence="1">Membrane</location>
        <topology evidence="1">Multi-pass membrane protein</topology>
    </subcellularLocation>
</comment>
<keyword evidence="4 6" id="KW-0472">Membrane</keyword>
<dbReference type="VEuPathDB" id="FungiDB:AB675_1333"/>
<keyword evidence="9" id="KW-1185">Reference proteome</keyword>
<evidence type="ECO:0000313" key="9">
    <source>
        <dbReference type="Proteomes" id="UP000038010"/>
    </source>
</evidence>
<evidence type="ECO:0000256" key="6">
    <source>
        <dbReference type="SAM" id="Phobius"/>
    </source>
</evidence>
<evidence type="ECO:0000259" key="7">
    <source>
        <dbReference type="Pfam" id="PF20684"/>
    </source>
</evidence>
<comment type="caution">
    <text evidence="8">The sequence shown here is derived from an EMBL/GenBank/DDBJ whole genome shotgun (WGS) entry which is preliminary data.</text>
</comment>
<protein>
    <recommendedName>
        <fullName evidence="7">Rhodopsin domain-containing protein</fullName>
    </recommendedName>
</protein>
<feature type="transmembrane region" description="Helical" evidence="6">
    <location>
        <begin position="136"/>
        <end position="155"/>
    </location>
</feature>
<organism evidence="8 9">
    <name type="scientific">Cyphellophora attinorum</name>
    <dbReference type="NCBI Taxonomy" id="1664694"/>
    <lineage>
        <taxon>Eukaryota</taxon>
        <taxon>Fungi</taxon>
        <taxon>Dikarya</taxon>
        <taxon>Ascomycota</taxon>
        <taxon>Pezizomycotina</taxon>
        <taxon>Eurotiomycetes</taxon>
        <taxon>Chaetothyriomycetidae</taxon>
        <taxon>Chaetothyriales</taxon>
        <taxon>Cyphellophoraceae</taxon>
        <taxon>Cyphellophora</taxon>
    </lineage>
</organism>